<evidence type="ECO:0000313" key="3">
    <source>
        <dbReference type="Proteomes" id="UP000000212"/>
    </source>
</evidence>
<evidence type="ECO:0000256" key="1">
    <source>
        <dbReference type="SAM" id="Phobius"/>
    </source>
</evidence>
<dbReference type="KEGG" id="cml:BN424_3358"/>
<dbReference type="Proteomes" id="UP000000212">
    <property type="component" value="Chromosome"/>
</dbReference>
<protein>
    <submittedName>
        <fullName evidence="2">Membrane protein</fullName>
    </submittedName>
</protein>
<dbReference type="HOGENOM" id="CLU_2786245_0_0_9"/>
<organism evidence="2 3">
    <name type="scientific">Carnobacterium maltaromaticum LMA28</name>
    <dbReference type="NCBI Taxonomy" id="1234679"/>
    <lineage>
        <taxon>Bacteria</taxon>
        <taxon>Bacillati</taxon>
        <taxon>Bacillota</taxon>
        <taxon>Bacilli</taxon>
        <taxon>Lactobacillales</taxon>
        <taxon>Carnobacteriaceae</taxon>
        <taxon>Carnobacterium</taxon>
    </lineage>
</organism>
<keyword evidence="3" id="KW-1185">Reference proteome</keyword>
<sequence>MKNMDQKKVFSMLSSIYSTLIILFLVLYFFTRDTNSLLIDICLIGLLVIAIIFAVILFINYRKQKSTK</sequence>
<name>K8E7N6_CARML</name>
<gene>
    <name evidence="2" type="ORF">BN424_3358</name>
</gene>
<accession>K8E7N6</accession>
<dbReference type="EMBL" id="HE999757">
    <property type="protein sequence ID" value="CCO12965.1"/>
    <property type="molecule type" value="Genomic_DNA"/>
</dbReference>
<keyword evidence="1" id="KW-0472">Membrane</keyword>
<feature type="transmembrane region" description="Helical" evidence="1">
    <location>
        <begin position="12"/>
        <end position="31"/>
    </location>
</feature>
<keyword evidence="1" id="KW-0812">Transmembrane</keyword>
<feature type="transmembrane region" description="Helical" evidence="1">
    <location>
        <begin position="37"/>
        <end position="59"/>
    </location>
</feature>
<proteinExistence type="predicted"/>
<reference evidence="3" key="1">
    <citation type="journal article" date="2013" name="Genome Announc.">
        <title>Complete Chromosome Sequence of Carnobacterium maltaromaticum LMA 28.</title>
        <authorList>
            <person name="Cailliez-Grimal C."/>
            <person name="Chaillou S."/>
            <person name="Anba-Mondoloni J."/>
            <person name="Loux V."/>
            <person name="Afzal M.I."/>
            <person name="Rahman A."/>
            <person name="Kergourlay G."/>
            <person name="Champomier-Verges M.C."/>
            <person name="Zagorec M."/>
            <person name="Dalgaard P."/>
            <person name="Leisner J.J."/>
            <person name="Prevost H."/>
            <person name="Revol-Junelles A.M."/>
            <person name="Borges F."/>
        </authorList>
    </citation>
    <scope>NUCLEOTIDE SEQUENCE</scope>
    <source>
        <strain evidence="3">LMA28</strain>
    </source>
</reference>
<keyword evidence="1" id="KW-1133">Transmembrane helix</keyword>
<evidence type="ECO:0000313" key="2">
    <source>
        <dbReference type="EMBL" id="CCO12965.1"/>
    </source>
</evidence>
<dbReference type="AlphaFoldDB" id="K8E7N6"/>